<dbReference type="Proteomes" id="UP000625711">
    <property type="component" value="Unassembled WGS sequence"/>
</dbReference>
<dbReference type="AlphaFoldDB" id="A0A834IH10"/>
<evidence type="ECO:0000313" key="2">
    <source>
        <dbReference type="EMBL" id="KAF7278886.1"/>
    </source>
</evidence>
<keyword evidence="1" id="KW-0812">Transmembrane</keyword>
<evidence type="ECO:0000256" key="1">
    <source>
        <dbReference type="SAM" id="Phobius"/>
    </source>
</evidence>
<sequence length="168" mass="18517">MDSDPLTSPMGIKTTRKRSVSWSASVCMNVVVCGLCLISFLSSGYNSFREHELRSRVGSLEERVAFLEASATGSVDVLVDRLRRETVDNLRGRVVRDLASRRQNVERVSRDASECLCPAGMEVEKQGRNYDLYGGSEDEADRLNFCESVSGDDGGVGEVDGNVVWQQT</sequence>
<gene>
    <name evidence="2" type="ORF">GWI33_007893</name>
</gene>
<keyword evidence="1" id="KW-0472">Membrane</keyword>
<keyword evidence="1" id="KW-1133">Transmembrane helix</keyword>
<protein>
    <submittedName>
        <fullName evidence="2">Uncharacterized protein</fullName>
    </submittedName>
</protein>
<comment type="caution">
    <text evidence="2">The sequence shown here is derived from an EMBL/GenBank/DDBJ whole genome shotgun (WGS) entry which is preliminary data.</text>
</comment>
<keyword evidence="3" id="KW-1185">Reference proteome</keyword>
<proteinExistence type="predicted"/>
<evidence type="ECO:0000313" key="3">
    <source>
        <dbReference type="Proteomes" id="UP000625711"/>
    </source>
</evidence>
<feature type="transmembrane region" description="Helical" evidence="1">
    <location>
        <begin position="20"/>
        <end position="41"/>
    </location>
</feature>
<dbReference type="EMBL" id="JAACXV010000383">
    <property type="protein sequence ID" value="KAF7278886.1"/>
    <property type="molecule type" value="Genomic_DNA"/>
</dbReference>
<organism evidence="2 3">
    <name type="scientific">Rhynchophorus ferrugineus</name>
    <name type="common">Red palm weevil</name>
    <name type="synonym">Curculio ferrugineus</name>
    <dbReference type="NCBI Taxonomy" id="354439"/>
    <lineage>
        <taxon>Eukaryota</taxon>
        <taxon>Metazoa</taxon>
        <taxon>Ecdysozoa</taxon>
        <taxon>Arthropoda</taxon>
        <taxon>Hexapoda</taxon>
        <taxon>Insecta</taxon>
        <taxon>Pterygota</taxon>
        <taxon>Neoptera</taxon>
        <taxon>Endopterygota</taxon>
        <taxon>Coleoptera</taxon>
        <taxon>Polyphaga</taxon>
        <taxon>Cucujiformia</taxon>
        <taxon>Curculionidae</taxon>
        <taxon>Dryophthorinae</taxon>
        <taxon>Rhynchophorus</taxon>
    </lineage>
</organism>
<dbReference type="OrthoDB" id="6774582at2759"/>
<reference evidence="2" key="1">
    <citation type="submission" date="2020-08" db="EMBL/GenBank/DDBJ databases">
        <title>Genome sequencing and assembly of the red palm weevil Rhynchophorus ferrugineus.</title>
        <authorList>
            <person name="Dias G.B."/>
            <person name="Bergman C.M."/>
            <person name="Manee M."/>
        </authorList>
    </citation>
    <scope>NUCLEOTIDE SEQUENCE</scope>
    <source>
        <strain evidence="2">AA-2017</strain>
        <tissue evidence="2">Whole larva</tissue>
    </source>
</reference>
<name>A0A834IH10_RHYFE</name>
<accession>A0A834IH10</accession>